<dbReference type="Proteomes" id="UP001608902">
    <property type="component" value="Unassembled WGS sequence"/>
</dbReference>
<evidence type="ECO:0000256" key="12">
    <source>
        <dbReference type="ARBA" id="ARBA00023098"/>
    </source>
</evidence>
<dbReference type="InterPro" id="IPR007130">
    <property type="entry name" value="DAGAT"/>
</dbReference>
<keyword evidence="11" id="KW-1133">Transmembrane helix</keyword>
<accession>A0ABD6EMA8</accession>
<dbReference type="Pfam" id="PF03982">
    <property type="entry name" value="DAGAT"/>
    <property type="match status" value="1"/>
</dbReference>
<keyword evidence="14" id="KW-0012">Acyltransferase</keyword>
<evidence type="ECO:0000256" key="4">
    <source>
        <dbReference type="ARBA" id="ARBA00005420"/>
    </source>
</evidence>
<dbReference type="GO" id="GO:0006071">
    <property type="term" value="P:glycerol metabolic process"/>
    <property type="evidence" value="ECO:0007669"/>
    <property type="project" value="UniProtKB-KW"/>
</dbReference>
<keyword evidence="8" id="KW-0812">Transmembrane</keyword>
<evidence type="ECO:0000256" key="9">
    <source>
        <dbReference type="ARBA" id="ARBA00022798"/>
    </source>
</evidence>
<dbReference type="EMBL" id="JBGFUD010002287">
    <property type="protein sequence ID" value="MFH4977415.1"/>
    <property type="molecule type" value="Genomic_DNA"/>
</dbReference>
<evidence type="ECO:0000256" key="3">
    <source>
        <dbReference type="ARBA" id="ARBA00005189"/>
    </source>
</evidence>
<evidence type="ECO:0000256" key="14">
    <source>
        <dbReference type="ARBA" id="ARBA00023315"/>
    </source>
</evidence>
<dbReference type="GO" id="GO:0004144">
    <property type="term" value="F:diacylglycerol O-acyltransferase activity"/>
    <property type="evidence" value="ECO:0007669"/>
    <property type="project" value="UniProtKB-EC"/>
</dbReference>
<evidence type="ECO:0000256" key="11">
    <source>
        <dbReference type="ARBA" id="ARBA00022989"/>
    </source>
</evidence>
<comment type="pathway">
    <text evidence="3">Lipid metabolism.</text>
</comment>
<keyword evidence="9" id="KW-0319">Glycerol metabolism</keyword>
<gene>
    <name evidence="15" type="ORF">AB6A40_004124</name>
</gene>
<evidence type="ECO:0000256" key="7">
    <source>
        <dbReference type="ARBA" id="ARBA00022679"/>
    </source>
</evidence>
<dbReference type="PANTHER" id="PTHR12317">
    <property type="entry name" value="DIACYLGLYCEROL O-ACYLTRANSFERASE"/>
    <property type="match status" value="1"/>
</dbReference>
<sequence length="221" mass="24784">MSVGAFASLCTNGTDFQSKYPGITRYLAGLTGQFWFPFRREIIMTSGAVSCSKRSIEYLINRGKGTAVGIVLGGAEEALDAHHGCYDLLLKKRKGFVKLALKTGAYLVPMYNFGENDLFVQLENQRGSSLRAIQVFLRPYLGFSTPLFHGRGIFNYTIGLLPFRRPIHTVVGAPIPVQKMENPTREQIEELHSRYCTALEELFDSHKTKYGISSETKLNIY</sequence>
<keyword evidence="6" id="KW-0444">Lipid biosynthesis</keyword>
<evidence type="ECO:0000313" key="15">
    <source>
        <dbReference type="EMBL" id="MFH4977415.1"/>
    </source>
</evidence>
<keyword evidence="12" id="KW-0443">Lipid metabolism</keyword>
<comment type="similarity">
    <text evidence="4">Belongs to the diacylglycerol acyltransferase family.</text>
</comment>
<dbReference type="AlphaFoldDB" id="A0ABD6EMA8"/>
<evidence type="ECO:0000256" key="8">
    <source>
        <dbReference type="ARBA" id="ARBA00022692"/>
    </source>
</evidence>
<keyword evidence="7" id="KW-0808">Transferase</keyword>
<dbReference type="GO" id="GO:0006629">
    <property type="term" value="P:lipid metabolic process"/>
    <property type="evidence" value="ECO:0007669"/>
    <property type="project" value="UniProtKB-KW"/>
</dbReference>
<evidence type="ECO:0000313" key="16">
    <source>
        <dbReference type="Proteomes" id="UP001608902"/>
    </source>
</evidence>
<dbReference type="PANTHER" id="PTHR12317:SF0">
    <property type="entry name" value="ACYLTRANSFERASE"/>
    <property type="match status" value="1"/>
</dbReference>
<evidence type="ECO:0000256" key="2">
    <source>
        <dbReference type="ARBA" id="ARBA00004771"/>
    </source>
</evidence>
<keyword evidence="13" id="KW-0472">Membrane</keyword>
<evidence type="ECO:0000256" key="1">
    <source>
        <dbReference type="ARBA" id="ARBA00004477"/>
    </source>
</evidence>
<proteinExistence type="inferred from homology"/>
<comment type="caution">
    <text evidence="15">The sequence shown here is derived from an EMBL/GenBank/DDBJ whole genome shotgun (WGS) entry which is preliminary data.</text>
</comment>
<dbReference type="EC" id="2.3.1.20" evidence="5"/>
<evidence type="ECO:0000256" key="13">
    <source>
        <dbReference type="ARBA" id="ARBA00023136"/>
    </source>
</evidence>
<comment type="pathway">
    <text evidence="2">Glycerolipid metabolism; triacylglycerol biosynthesis.</text>
</comment>
<protein>
    <recommendedName>
        <fullName evidence="5">diacylglycerol O-acyltransferase</fullName>
        <ecNumber evidence="5">2.3.1.20</ecNumber>
    </recommendedName>
</protein>
<evidence type="ECO:0000256" key="6">
    <source>
        <dbReference type="ARBA" id="ARBA00022516"/>
    </source>
</evidence>
<evidence type="ECO:0000256" key="5">
    <source>
        <dbReference type="ARBA" id="ARBA00013244"/>
    </source>
</evidence>
<keyword evidence="16" id="KW-1185">Reference proteome</keyword>
<comment type="subcellular location">
    <subcellularLocation>
        <location evidence="1">Endoplasmic reticulum membrane</location>
        <topology evidence="1">Multi-pass membrane protein</topology>
    </subcellularLocation>
</comment>
<reference evidence="15 16" key="1">
    <citation type="submission" date="2024-08" db="EMBL/GenBank/DDBJ databases">
        <title>Gnathostoma spinigerum genome.</title>
        <authorList>
            <person name="Gonzalez-Bertolin B."/>
            <person name="Monzon S."/>
            <person name="Zaballos A."/>
            <person name="Jimenez P."/>
            <person name="Dekumyoy P."/>
            <person name="Varona S."/>
            <person name="Cuesta I."/>
            <person name="Sumanam S."/>
            <person name="Adisakwattana P."/>
            <person name="Gasser R.B."/>
            <person name="Hernandez-Gonzalez A."/>
            <person name="Young N.D."/>
            <person name="Perteguer M.J."/>
        </authorList>
    </citation>
    <scope>NUCLEOTIDE SEQUENCE [LARGE SCALE GENOMIC DNA]</scope>
    <source>
        <strain evidence="15">AL3</strain>
        <tissue evidence="15">Liver</tissue>
    </source>
</reference>
<organism evidence="15 16">
    <name type="scientific">Gnathostoma spinigerum</name>
    <dbReference type="NCBI Taxonomy" id="75299"/>
    <lineage>
        <taxon>Eukaryota</taxon>
        <taxon>Metazoa</taxon>
        <taxon>Ecdysozoa</taxon>
        <taxon>Nematoda</taxon>
        <taxon>Chromadorea</taxon>
        <taxon>Rhabditida</taxon>
        <taxon>Spirurina</taxon>
        <taxon>Gnathostomatomorpha</taxon>
        <taxon>Gnathostomatoidea</taxon>
        <taxon>Gnathostomatidae</taxon>
        <taxon>Gnathostoma</taxon>
    </lineage>
</organism>
<keyword evidence="10" id="KW-0256">Endoplasmic reticulum</keyword>
<name>A0ABD6EMA8_9BILA</name>
<dbReference type="GO" id="GO:0005789">
    <property type="term" value="C:endoplasmic reticulum membrane"/>
    <property type="evidence" value="ECO:0007669"/>
    <property type="project" value="UniProtKB-SubCell"/>
</dbReference>
<evidence type="ECO:0000256" key="10">
    <source>
        <dbReference type="ARBA" id="ARBA00022824"/>
    </source>
</evidence>
<dbReference type="CDD" id="cd07987">
    <property type="entry name" value="LPLAT_MGAT-like"/>
    <property type="match status" value="1"/>
</dbReference>